<protein>
    <submittedName>
        <fullName evidence="1">GrpB family protein</fullName>
    </submittedName>
</protein>
<sequence>MIEIIPYRLEWQRAFAEEAKLLRQQFGDRAIRIDHVGSTSVPGLAAKPVIDIQVSFASLEPRATLLAEMAALGYLHVDLGEFDQVYPFFTKPGIWPSTHHVHLCVAGSQEECHHLAFREYLRLHSDVAADYAQLKSALAAVHDGETLESQERYSLAKSEFVTKTLAEALRFGLPTPSQSDG</sequence>
<evidence type="ECO:0000313" key="1">
    <source>
        <dbReference type="EMBL" id="MBQ0935010.1"/>
    </source>
</evidence>
<evidence type="ECO:0000313" key="2">
    <source>
        <dbReference type="Proteomes" id="UP000672097"/>
    </source>
</evidence>
<gene>
    <name evidence="1" type="ORF">KAK11_06720</name>
</gene>
<dbReference type="RefSeq" id="WP_210807503.1">
    <property type="nucleotide sequence ID" value="NZ_JAGQDG010000002.1"/>
</dbReference>
<organism evidence="1 2">
    <name type="scientific">Ideonella paludis</name>
    <dbReference type="NCBI Taxonomy" id="1233411"/>
    <lineage>
        <taxon>Bacteria</taxon>
        <taxon>Pseudomonadati</taxon>
        <taxon>Pseudomonadota</taxon>
        <taxon>Betaproteobacteria</taxon>
        <taxon>Burkholderiales</taxon>
        <taxon>Sphaerotilaceae</taxon>
        <taxon>Ideonella</taxon>
    </lineage>
</organism>
<dbReference type="Pfam" id="PF04229">
    <property type="entry name" value="GrpB"/>
    <property type="match status" value="1"/>
</dbReference>
<dbReference type="PANTHER" id="PTHR34822">
    <property type="entry name" value="GRPB DOMAIN PROTEIN (AFU_ORTHOLOGUE AFUA_1G01530)"/>
    <property type="match status" value="1"/>
</dbReference>
<dbReference type="InterPro" id="IPR043519">
    <property type="entry name" value="NT_sf"/>
</dbReference>
<name>A0ABS5DV74_9BURK</name>
<dbReference type="InterPro" id="IPR007344">
    <property type="entry name" value="GrpB/CoaE"/>
</dbReference>
<dbReference type="PANTHER" id="PTHR34822:SF1">
    <property type="entry name" value="GRPB FAMILY PROTEIN"/>
    <property type="match status" value="1"/>
</dbReference>
<dbReference type="EMBL" id="JAGQDG010000002">
    <property type="protein sequence ID" value="MBQ0935010.1"/>
    <property type="molecule type" value="Genomic_DNA"/>
</dbReference>
<dbReference type="SUPFAM" id="SSF81301">
    <property type="entry name" value="Nucleotidyltransferase"/>
    <property type="match status" value="1"/>
</dbReference>
<proteinExistence type="predicted"/>
<keyword evidence="2" id="KW-1185">Reference proteome</keyword>
<comment type="caution">
    <text evidence="1">The sequence shown here is derived from an EMBL/GenBank/DDBJ whole genome shotgun (WGS) entry which is preliminary data.</text>
</comment>
<reference evidence="1 2" key="1">
    <citation type="submission" date="2021-04" db="EMBL/GenBank/DDBJ databases">
        <title>The genome sequence of type strain Ideonella paludis KCTC 32238.</title>
        <authorList>
            <person name="Liu Y."/>
        </authorList>
    </citation>
    <scope>NUCLEOTIDE SEQUENCE [LARGE SCALE GENOMIC DNA]</scope>
    <source>
        <strain evidence="1 2">KCTC 32238</strain>
    </source>
</reference>
<accession>A0ABS5DV74</accession>
<dbReference type="Proteomes" id="UP000672097">
    <property type="component" value="Unassembled WGS sequence"/>
</dbReference>
<dbReference type="Gene3D" id="3.30.460.10">
    <property type="entry name" value="Beta Polymerase, domain 2"/>
    <property type="match status" value="1"/>
</dbReference>